<evidence type="ECO:0000256" key="2">
    <source>
        <dbReference type="SAM" id="Coils"/>
    </source>
</evidence>
<dbReference type="InterPro" id="IPR041378">
    <property type="entry name" value="S-layer_SbsC_C"/>
</dbReference>
<evidence type="ECO:0000313" key="5">
    <source>
        <dbReference type="EMBL" id="ANC78655.1"/>
    </source>
</evidence>
<dbReference type="AlphaFoldDB" id="A0A168W957"/>
<evidence type="ECO:0000259" key="4">
    <source>
        <dbReference type="Pfam" id="PF18058"/>
    </source>
</evidence>
<dbReference type="Proteomes" id="UP000076623">
    <property type="component" value="Chromosome"/>
</dbReference>
<organism evidence="5 6">
    <name type="scientific">Fictibacillus phosphorivorans</name>
    <dbReference type="NCBI Taxonomy" id="1221500"/>
    <lineage>
        <taxon>Bacteria</taxon>
        <taxon>Bacillati</taxon>
        <taxon>Bacillota</taxon>
        <taxon>Bacilli</taxon>
        <taxon>Bacillales</taxon>
        <taxon>Fictibacillaceae</taxon>
        <taxon>Fictibacillus</taxon>
    </lineage>
</organism>
<dbReference type="STRING" id="1221500.ABE65_018375"/>
<dbReference type="Pfam" id="PF18058">
    <property type="entry name" value="SbsC_C"/>
    <property type="match status" value="1"/>
</dbReference>
<dbReference type="EMBL" id="CP015378">
    <property type="protein sequence ID" value="ANC78655.1"/>
    <property type="molecule type" value="Genomic_DNA"/>
</dbReference>
<gene>
    <name evidence="5" type="ORF">ABE65_018375</name>
</gene>
<feature type="domain" description="SbsC C-terminal" evidence="4">
    <location>
        <begin position="68"/>
        <end position="172"/>
    </location>
</feature>
<keyword evidence="1 3" id="KW-0732">Signal</keyword>
<protein>
    <recommendedName>
        <fullName evidence="4">SbsC C-terminal domain-containing protein</fullName>
    </recommendedName>
</protein>
<keyword evidence="2" id="KW-0175">Coiled coil</keyword>
<dbReference type="InterPro" id="IPR014755">
    <property type="entry name" value="Cu-Rt/internalin_Ig-like"/>
</dbReference>
<feature type="coiled-coil region" evidence="2">
    <location>
        <begin position="33"/>
        <end position="86"/>
    </location>
</feature>
<reference evidence="5 6" key="1">
    <citation type="submission" date="2016-04" db="EMBL/GenBank/DDBJ databases">
        <title>Complete genome sequence of Fictibacillus phosphorivorans G25-29, a strain toxic to nematodes.</title>
        <authorList>
            <person name="Zheng Z."/>
        </authorList>
    </citation>
    <scope>NUCLEOTIDE SEQUENCE [LARGE SCALE GENOMIC DNA]</scope>
    <source>
        <strain evidence="5 6">G25-29</strain>
    </source>
</reference>
<sequence>MANKRVFKVATASAVAASALVAAVPASAASVTYEQAEKQVNVAREAANGLHAEYTKNADYKTKVDIKEANDELNRAKAKIAALSDAKQKAYLSSRIQGTIDTVARANAYNNAVRVGTEILPAAHQAVVKAADVASLKEGNVLLAAKIKQAKETFPKVYGKEMQTSFATMYLTADLEADRKDGHYAAITADRVAEGLKLIAAGKVEEAEVQYKNAEASFKAVKGLATIKEIIAADWTELGKKIEAAKTPKVESVSAINATQAVVTFAGEIGDVAASNFTVDKNVTVIKAEVNASNKKEVTLTFNQSLIDNDTYKVTVDGVKSATGTTMKEAASVEFKYEIAAVKTVQLSKTKFYDGDSILDAVVVKDTNGLVLDNSTLDIEIAATDSAVNPTTGVVTTADAKSFYVEIKVKDGSEVLATTGAVKVDVAPELEVSGFEGLHIGSLTSGSEVTDYETAKKSGELVSSLKVNEDGAVLNLFAKDVDGNIVLLSPVASPLNYKITNLTPTVANVNVVGGQFVINTITTGKAQAKIKVGDLETTVSFDVKANEKIADATLGSNKVSLDTSANGLASSETVSLSLKDQYANAIVYPANVTTSNDTTSVVTYDDGSKLSVKSGNTRVAEATVAADGDVTIALPAQNGVKGSTTVTVEYKDASGKVVFTKSIAVTASDFDSAIAKYDLVLSSQNSVLDADNDANETGVDLDDEVTFVLKQLDKYGNVIGTETLDGSTASITATTSNSKDQGFLDTVAYGTGTGTVALTSDAVLKLVNSGTVKITATVGGVTVDTLDVSYKNTDSVVTKAAVNTSSRTVDLSVLGGTTVSVEELLFGKLNNAGTKYALNPVLTVQDQFGKTMTYDIANGLDLLKNGLQVVPATPVVTNLNNVTEASGNLSLTDDTKAGSVTIVVPAVSTSANADLLAAPVSITVTLVK</sequence>
<name>A0A168W957_9BACL</name>
<evidence type="ECO:0000313" key="6">
    <source>
        <dbReference type="Proteomes" id="UP000076623"/>
    </source>
</evidence>
<evidence type="ECO:0000256" key="3">
    <source>
        <dbReference type="SAM" id="SignalP"/>
    </source>
</evidence>
<feature type="signal peptide" evidence="3">
    <location>
        <begin position="1"/>
        <end position="28"/>
    </location>
</feature>
<proteinExistence type="predicted"/>
<dbReference type="RefSeq" id="WP_066398161.1">
    <property type="nucleotide sequence ID" value="NZ_CP015378.1"/>
</dbReference>
<accession>A0A168W957</accession>
<dbReference type="KEGG" id="fpn:ABE65_018375"/>
<dbReference type="Gene3D" id="2.60.40.1220">
    <property type="match status" value="1"/>
</dbReference>
<feature type="chain" id="PRO_5007900772" description="SbsC C-terminal domain-containing protein" evidence="3">
    <location>
        <begin position="29"/>
        <end position="928"/>
    </location>
</feature>
<evidence type="ECO:0000256" key="1">
    <source>
        <dbReference type="ARBA" id="ARBA00022729"/>
    </source>
</evidence>
<keyword evidence="6" id="KW-1185">Reference proteome</keyword>